<protein>
    <submittedName>
        <fullName evidence="2">Uncharacterized protein</fullName>
    </submittedName>
</protein>
<dbReference type="Proteomes" id="UP000285864">
    <property type="component" value="Unassembled WGS sequence"/>
</dbReference>
<keyword evidence="1" id="KW-0472">Membrane</keyword>
<comment type="caution">
    <text evidence="2">The sequence shown here is derived from an EMBL/GenBank/DDBJ whole genome shotgun (WGS) entry which is preliminary data.</text>
</comment>
<keyword evidence="1" id="KW-0812">Transmembrane</keyword>
<reference evidence="2 3" key="1">
    <citation type="submission" date="2018-08" db="EMBL/GenBank/DDBJ databases">
        <title>A genome reference for cultivated species of the human gut microbiota.</title>
        <authorList>
            <person name="Zou Y."/>
            <person name="Xue W."/>
            <person name="Luo G."/>
        </authorList>
    </citation>
    <scope>NUCLEOTIDE SEQUENCE [LARGE SCALE GENOMIC DNA]</scope>
    <source>
        <strain evidence="2 3">AF24-2</strain>
    </source>
</reference>
<keyword evidence="3" id="KW-1185">Reference proteome</keyword>
<evidence type="ECO:0000313" key="2">
    <source>
        <dbReference type="EMBL" id="RGR97969.1"/>
    </source>
</evidence>
<dbReference type="AlphaFoldDB" id="A0A412GSZ6"/>
<evidence type="ECO:0000256" key="1">
    <source>
        <dbReference type="SAM" id="Phobius"/>
    </source>
</evidence>
<gene>
    <name evidence="2" type="ORF">DWY20_05335</name>
</gene>
<accession>A0A412GSZ6</accession>
<keyword evidence="1" id="KW-1133">Transmembrane helix</keyword>
<sequence>MSFNDLGKKGLELNLTTLTMDVNLLSGSGFKQAGSPLMKMELVLSVLIAGSLPAFFLCFTNLSFLFYL</sequence>
<organism evidence="2 3">
    <name type="scientific">Phocaeicola coprocola</name>
    <dbReference type="NCBI Taxonomy" id="310298"/>
    <lineage>
        <taxon>Bacteria</taxon>
        <taxon>Pseudomonadati</taxon>
        <taxon>Bacteroidota</taxon>
        <taxon>Bacteroidia</taxon>
        <taxon>Bacteroidales</taxon>
        <taxon>Bacteroidaceae</taxon>
        <taxon>Phocaeicola</taxon>
    </lineage>
</organism>
<name>A0A412GSZ6_9BACT</name>
<evidence type="ECO:0000313" key="3">
    <source>
        <dbReference type="Proteomes" id="UP000285864"/>
    </source>
</evidence>
<feature type="transmembrane region" description="Helical" evidence="1">
    <location>
        <begin position="42"/>
        <end position="67"/>
    </location>
</feature>
<dbReference type="EMBL" id="QRUU01000016">
    <property type="protein sequence ID" value="RGR97969.1"/>
    <property type="molecule type" value="Genomic_DNA"/>
</dbReference>
<proteinExistence type="predicted"/>